<dbReference type="InterPro" id="IPR013785">
    <property type="entry name" value="Aldolase_TIM"/>
</dbReference>
<dbReference type="Pfam" id="PF22649">
    <property type="entry name" value="Cgl0159"/>
    <property type="match status" value="1"/>
</dbReference>
<sequence>MRIGELTDVRAARPEAVAEAAARRVRLPSLPDRLVIIAADHPARGSLAAGPDPVAMADRRDLLERLCTALERPGVDGVLGTPDVLEDLTLLGVLDGKVAIGSMNRGGLAGAAFEIDDRFTAYDADAIAASGLDGGKMLLRIEDTDPATARTLEGCAHAVTALAGHRLMAMVEPFVSHRIEGRVRNLLTPEAMIRAVSVASGLGATSAYTWLKVPVVPEMERVAAATTLPLLLLGGDIGDDPRTVLDGWRRALRLPGVKGLVAGRSLLYPPDGDVRAAVDAAVSVLQPGFRSR</sequence>
<dbReference type="Gene3D" id="3.20.20.70">
    <property type="entry name" value="Aldolase class I"/>
    <property type="match status" value="1"/>
</dbReference>
<keyword evidence="3" id="KW-1185">Reference proteome</keyword>
<evidence type="ECO:0000313" key="2">
    <source>
        <dbReference type="EMBL" id="GAA2164469.1"/>
    </source>
</evidence>
<evidence type="ECO:0000313" key="3">
    <source>
        <dbReference type="Proteomes" id="UP001501020"/>
    </source>
</evidence>
<dbReference type="InterPro" id="IPR054574">
    <property type="entry name" value="Cgl0159_dom"/>
</dbReference>
<name>A0ABP5M4L1_9ACTN</name>
<organism evidence="2 3">
    <name type="scientific">Actinomadura napierensis</name>
    <dbReference type="NCBI Taxonomy" id="267854"/>
    <lineage>
        <taxon>Bacteria</taxon>
        <taxon>Bacillati</taxon>
        <taxon>Actinomycetota</taxon>
        <taxon>Actinomycetes</taxon>
        <taxon>Streptosporangiales</taxon>
        <taxon>Thermomonosporaceae</taxon>
        <taxon>Actinomadura</taxon>
    </lineage>
</organism>
<accession>A0ABP5M4L1</accession>
<comment type="caution">
    <text evidence="2">The sequence shown here is derived from an EMBL/GenBank/DDBJ whole genome shotgun (WGS) entry which is preliminary data.</text>
</comment>
<reference evidence="3" key="1">
    <citation type="journal article" date="2019" name="Int. J. Syst. Evol. Microbiol.">
        <title>The Global Catalogue of Microorganisms (GCM) 10K type strain sequencing project: providing services to taxonomists for standard genome sequencing and annotation.</title>
        <authorList>
            <consortium name="The Broad Institute Genomics Platform"/>
            <consortium name="The Broad Institute Genome Sequencing Center for Infectious Disease"/>
            <person name="Wu L."/>
            <person name="Ma J."/>
        </authorList>
    </citation>
    <scope>NUCLEOTIDE SEQUENCE [LARGE SCALE GENOMIC DNA]</scope>
    <source>
        <strain evidence="3">JCM 13850</strain>
    </source>
</reference>
<gene>
    <name evidence="2" type="ORF">GCM10009727_82080</name>
</gene>
<dbReference type="Proteomes" id="UP001501020">
    <property type="component" value="Unassembled WGS sequence"/>
</dbReference>
<evidence type="ECO:0000259" key="1">
    <source>
        <dbReference type="Pfam" id="PF22649"/>
    </source>
</evidence>
<dbReference type="SUPFAM" id="SSF51569">
    <property type="entry name" value="Aldolase"/>
    <property type="match status" value="1"/>
</dbReference>
<proteinExistence type="predicted"/>
<feature type="domain" description="Cgl0159-like" evidence="1">
    <location>
        <begin position="32"/>
        <end position="282"/>
    </location>
</feature>
<protein>
    <recommendedName>
        <fullName evidence="1">Cgl0159-like domain-containing protein</fullName>
    </recommendedName>
</protein>
<dbReference type="EMBL" id="BAAAMR010000119">
    <property type="protein sequence ID" value="GAA2164469.1"/>
    <property type="molecule type" value="Genomic_DNA"/>
</dbReference>